<dbReference type="PROSITE" id="PS51269">
    <property type="entry name" value="COMM"/>
    <property type="match status" value="1"/>
</dbReference>
<evidence type="ECO:0000259" key="1">
    <source>
        <dbReference type="PROSITE" id="PS51269"/>
    </source>
</evidence>
<evidence type="ECO:0000313" key="3">
    <source>
        <dbReference type="WBParaSite" id="L893_g6156.t1"/>
    </source>
</evidence>
<dbReference type="InterPro" id="IPR017920">
    <property type="entry name" value="COMM"/>
</dbReference>
<sequence>MAQFFKASPVVAGTSHLVILTSPSQAYKFDHCRREAEKLLAFISLSLSPSAPIDSRVGRMSNQTPKVHAVKDFDWTAKLVNACDSSLENLQPLLQLLLHCENEQQPLRFEFTPVELETLIAKIEEIEKSSK</sequence>
<dbReference type="WBParaSite" id="L893_g6156.t1">
    <property type="protein sequence ID" value="L893_g6156.t1"/>
    <property type="gene ID" value="L893_g6156"/>
</dbReference>
<evidence type="ECO:0000313" key="2">
    <source>
        <dbReference type="Proteomes" id="UP000095287"/>
    </source>
</evidence>
<organism evidence="2 3">
    <name type="scientific">Steinernema glaseri</name>
    <dbReference type="NCBI Taxonomy" id="37863"/>
    <lineage>
        <taxon>Eukaryota</taxon>
        <taxon>Metazoa</taxon>
        <taxon>Ecdysozoa</taxon>
        <taxon>Nematoda</taxon>
        <taxon>Chromadorea</taxon>
        <taxon>Rhabditida</taxon>
        <taxon>Tylenchina</taxon>
        <taxon>Panagrolaimomorpha</taxon>
        <taxon>Strongyloidoidea</taxon>
        <taxon>Steinernematidae</taxon>
        <taxon>Steinernema</taxon>
    </lineage>
</organism>
<accession>A0A1I8AJN6</accession>
<name>A0A1I8AJN6_9BILA</name>
<dbReference type="Pfam" id="PF07258">
    <property type="entry name" value="COMM_domain"/>
    <property type="match status" value="1"/>
</dbReference>
<reference evidence="3" key="1">
    <citation type="submission" date="2016-11" db="UniProtKB">
        <authorList>
            <consortium name="WormBaseParasite"/>
        </authorList>
    </citation>
    <scope>IDENTIFICATION</scope>
</reference>
<keyword evidence="2" id="KW-1185">Reference proteome</keyword>
<protein>
    <submittedName>
        <fullName evidence="3">COMM domain-containing protein</fullName>
    </submittedName>
</protein>
<feature type="domain" description="COMM" evidence="1">
    <location>
        <begin position="69"/>
        <end position="131"/>
    </location>
</feature>
<dbReference type="Proteomes" id="UP000095287">
    <property type="component" value="Unplaced"/>
</dbReference>
<proteinExistence type="predicted"/>
<dbReference type="AlphaFoldDB" id="A0A1I8AJN6"/>